<evidence type="ECO:0000313" key="14">
    <source>
        <dbReference type="Proteomes" id="UP001195914"/>
    </source>
</evidence>
<dbReference type="GO" id="GO:0003724">
    <property type="term" value="F:RNA helicase activity"/>
    <property type="evidence" value="ECO:0007669"/>
    <property type="project" value="UniProtKB-EC"/>
</dbReference>
<feature type="short sequence motif" description="Q motif" evidence="6">
    <location>
        <begin position="16"/>
        <end position="44"/>
    </location>
</feature>
<comment type="similarity">
    <text evidence="7">Belongs to the DEAD box helicase family.</text>
</comment>
<evidence type="ECO:0000313" key="13">
    <source>
        <dbReference type="EMBL" id="KAK1939773.1"/>
    </source>
</evidence>
<keyword evidence="3 7" id="KW-0347">Helicase</keyword>
<keyword evidence="4 7" id="KW-0067">ATP-binding</keyword>
<comment type="caution">
    <text evidence="13">The sequence shown here is derived from an EMBL/GenBank/DDBJ whole genome shotgun (WGS) entry which is preliminary data.</text>
</comment>
<dbReference type="PANTHER" id="PTHR24031">
    <property type="entry name" value="RNA HELICASE"/>
    <property type="match status" value="1"/>
</dbReference>
<dbReference type="CDD" id="cd00268">
    <property type="entry name" value="DEADc"/>
    <property type="match status" value="1"/>
</dbReference>
<dbReference type="Pfam" id="PF00271">
    <property type="entry name" value="Helicase_C"/>
    <property type="match status" value="1"/>
</dbReference>
<dbReference type="PROSITE" id="PS51192">
    <property type="entry name" value="HELICASE_ATP_BIND_1"/>
    <property type="match status" value="1"/>
</dbReference>
<dbReference type="SMART" id="SM00490">
    <property type="entry name" value="HELICc"/>
    <property type="match status" value="1"/>
</dbReference>
<comment type="catalytic activity">
    <reaction evidence="8">
        <text>ATP + H2O = ADP + phosphate + H(+)</text>
        <dbReference type="Rhea" id="RHEA:13065"/>
        <dbReference type="ChEBI" id="CHEBI:15377"/>
        <dbReference type="ChEBI" id="CHEBI:15378"/>
        <dbReference type="ChEBI" id="CHEBI:30616"/>
        <dbReference type="ChEBI" id="CHEBI:43474"/>
        <dbReference type="ChEBI" id="CHEBI:456216"/>
        <dbReference type="EC" id="3.6.4.13"/>
    </reaction>
</comment>
<dbReference type="SMART" id="SM00487">
    <property type="entry name" value="DEXDc"/>
    <property type="match status" value="1"/>
</dbReference>
<feature type="region of interest" description="Disordered" evidence="9">
    <location>
        <begin position="642"/>
        <end position="670"/>
    </location>
</feature>
<evidence type="ECO:0000256" key="9">
    <source>
        <dbReference type="SAM" id="MobiDB-lite"/>
    </source>
</evidence>
<dbReference type="Proteomes" id="UP001195914">
    <property type="component" value="Unassembled WGS sequence"/>
</dbReference>
<sequence>MASLKPDPSDVELTSERFEDLDLDPRTKKVLKDKGYTYLTHVQSKVLPLALSGRNLIIQSPTGSGKTLCFLLPAVKLLFDEGYYGTLPADVSLLGCICLASTRELATQSAIQMNELAESIGLKAGCCIGGIRDKFDKSNAHRLQILTGTPGRVLSLLSNQSISDTANVKLLVLDEADRLLDSGFRNDILDIVSYLPPDVQILLFSATIQSALKDLCDYLLTGKDYEYVCLGSDAALLSESKLRQEYIVVPMSLKLPALYHLLCKNQRKRFIVFVATCKQVRFVFEVFKRLIPAVPMTEWHGKQSQLKRNEQFTRFAAKQNYGCIFTTDVGARGVDFPAVDYVIQLDMPDSVTTYTHRVGRTGRLTVEGTRSFGNAFTIIGENETSFVDELKMSGVKLYNVTKLIWPFLLRKEQHVLGKLQALLAKEAWIKEIAQRAVIAYMRYLSTRHSVKLSGSDLVNAVQQMALYSGLPTAPHIEVAEEPSTQKVSKLSKLKEKIRAKKVKDSAVMPRSDNRTESDSALKNGVPQDDAADSVSPVKSSYDVNNGDESDTSYDGESDADALEPQSDLGKSATPVGDGADDVLKRGAADLVENDLRCYLERVATEKNEEAELKSNLVSSRKKMRLNRHGMAKLRGIETIRQSEKKHQIFEDDSDEEEEAHDEDSPSMTTLAEEKVAYVKRLAEQLKVNAQHDHEWEARRRAVRRAKKLNKPSPL</sequence>
<dbReference type="EMBL" id="JAHBMH010000007">
    <property type="protein sequence ID" value="KAK1939773.1"/>
    <property type="molecule type" value="Genomic_DNA"/>
</dbReference>
<dbReference type="PROSITE" id="PS00039">
    <property type="entry name" value="DEAD_ATP_HELICASE"/>
    <property type="match status" value="1"/>
</dbReference>
<feature type="domain" description="Helicase ATP-binding" evidence="10">
    <location>
        <begin position="47"/>
        <end position="226"/>
    </location>
</feature>
<feature type="region of interest" description="Disordered" evidence="9">
    <location>
        <begin position="501"/>
        <end position="577"/>
    </location>
</feature>
<reference evidence="13" key="2">
    <citation type="submission" date="2021-05" db="EMBL/GenBank/DDBJ databases">
        <authorList>
            <person name="Pain A."/>
        </authorList>
    </citation>
    <scope>NUCLEOTIDE SEQUENCE</scope>
    <source>
        <strain evidence="13">1802A</strain>
    </source>
</reference>
<dbReference type="InterPro" id="IPR014014">
    <property type="entry name" value="RNA_helicase_DEAD_Q_motif"/>
</dbReference>
<evidence type="ECO:0000256" key="2">
    <source>
        <dbReference type="ARBA" id="ARBA00022801"/>
    </source>
</evidence>
<comment type="function">
    <text evidence="8">RNA helicase.</text>
</comment>
<evidence type="ECO:0000256" key="6">
    <source>
        <dbReference type="PROSITE-ProRule" id="PRU00552"/>
    </source>
</evidence>
<comment type="domain">
    <text evidence="8">The Q motif is unique to and characteristic of the DEAD box family of RNA helicases and controls ATP binding and hydrolysis.</text>
</comment>
<keyword evidence="5 8" id="KW-0694">RNA-binding</keyword>
<dbReference type="CDD" id="cd18787">
    <property type="entry name" value="SF2_C_DEAD"/>
    <property type="match status" value="1"/>
</dbReference>
<dbReference type="PROSITE" id="PS51194">
    <property type="entry name" value="HELICASE_CTER"/>
    <property type="match status" value="1"/>
</dbReference>
<keyword evidence="14" id="KW-1185">Reference proteome</keyword>
<dbReference type="SUPFAM" id="SSF52540">
    <property type="entry name" value="P-loop containing nucleoside triphosphate hydrolases"/>
    <property type="match status" value="2"/>
</dbReference>
<dbReference type="InterPro" id="IPR001650">
    <property type="entry name" value="Helicase_C-like"/>
</dbReference>
<proteinExistence type="inferred from homology"/>
<accession>A0AAD9LKA2</accession>
<dbReference type="InterPro" id="IPR014001">
    <property type="entry name" value="Helicase_ATP-bd"/>
</dbReference>
<dbReference type="GO" id="GO:0005524">
    <property type="term" value="F:ATP binding"/>
    <property type="evidence" value="ECO:0007669"/>
    <property type="project" value="UniProtKB-UniRule"/>
</dbReference>
<evidence type="ECO:0000259" key="12">
    <source>
        <dbReference type="PROSITE" id="PS51195"/>
    </source>
</evidence>
<dbReference type="Gene3D" id="3.40.50.300">
    <property type="entry name" value="P-loop containing nucleotide triphosphate hydrolases"/>
    <property type="match status" value="2"/>
</dbReference>
<dbReference type="AlphaFoldDB" id="A0AAD9LKA2"/>
<gene>
    <name evidence="13" type="ORF">X943_003171</name>
</gene>
<dbReference type="PROSITE" id="PS51195">
    <property type="entry name" value="Q_MOTIF"/>
    <property type="match status" value="1"/>
</dbReference>
<name>A0AAD9LKA2_BABDI</name>
<evidence type="ECO:0000259" key="11">
    <source>
        <dbReference type="PROSITE" id="PS51194"/>
    </source>
</evidence>
<evidence type="ECO:0000259" key="10">
    <source>
        <dbReference type="PROSITE" id="PS51192"/>
    </source>
</evidence>
<keyword evidence="2 7" id="KW-0378">Hydrolase</keyword>
<evidence type="ECO:0000256" key="3">
    <source>
        <dbReference type="ARBA" id="ARBA00022806"/>
    </source>
</evidence>
<evidence type="ECO:0000256" key="4">
    <source>
        <dbReference type="ARBA" id="ARBA00022840"/>
    </source>
</evidence>
<keyword evidence="1 7" id="KW-0547">Nucleotide-binding</keyword>
<feature type="compositionally biased region" description="Acidic residues" evidence="9">
    <location>
        <begin position="545"/>
        <end position="561"/>
    </location>
</feature>
<evidence type="ECO:0000256" key="1">
    <source>
        <dbReference type="ARBA" id="ARBA00022741"/>
    </source>
</evidence>
<organism evidence="13 14">
    <name type="scientific">Babesia divergens</name>
    <dbReference type="NCBI Taxonomy" id="32595"/>
    <lineage>
        <taxon>Eukaryota</taxon>
        <taxon>Sar</taxon>
        <taxon>Alveolata</taxon>
        <taxon>Apicomplexa</taxon>
        <taxon>Aconoidasida</taxon>
        <taxon>Piroplasmida</taxon>
        <taxon>Babesiidae</taxon>
        <taxon>Babesia</taxon>
    </lineage>
</organism>
<dbReference type="GO" id="GO:0003723">
    <property type="term" value="F:RNA binding"/>
    <property type="evidence" value="ECO:0007669"/>
    <property type="project" value="UniProtKB-UniRule"/>
</dbReference>
<dbReference type="InterPro" id="IPR000629">
    <property type="entry name" value="RNA-helicase_DEAD-box_CS"/>
</dbReference>
<dbReference type="GO" id="GO:0016787">
    <property type="term" value="F:hydrolase activity"/>
    <property type="evidence" value="ECO:0007669"/>
    <property type="project" value="UniProtKB-KW"/>
</dbReference>
<evidence type="ECO:0000256" key="7">
    <source>
        <dbReference type="RuleBase" id="RU000492"/>
    </source>
</evidence>
<protein>
    <recommendedName>
        <fullName evidence="8">ATP-dependent RNA helicase</fullName>
        <ecNumber evidence="8">3.6.4.13</ecNumber>
    </recommendedName>
</protein>
<feature type="domain" description="DEAD-box RNA helicase Q" evidence="12">
    <location>
        <begin position="16"/>
        <end position="44"/>
    </location>
</feature>
<dbReference type="EC" id="3.6.4.13" evidence="8"/>
<feature type="compositionally biased region" description="Acidic residues" evidence="9">
    <location>
        <begin position="650"/>
        <end position="661"/>
    </location>
</feature>
<reference evidence="13" key="1">
    <citation type="journal article" date="2014" name="Nucleic Acids Res.">
        <title>The evolutionary dynamics of variant antigen genes in Babesia reveal a history of genomic innovation underlying host-parasite interaction.</title>
        <authorList>
            <person name="Jackson A.P."/>
            <person name="Otto T.D."/>
            <person name="Darby A."/>
            <person name="Ramaprasad A."/>
            <person name="Xia D."/>
            <person name="Echaide I.E."/>
            <person name="Farber M."/>
            <person name="Gahlot S."/>
            <person name="Gamble J."/>
            <person name="Gupta D."/>
            <person name="Gupta Y."/>
            <person name="Jackson L."/>
            <person name="Malandrin L."/>
            <person name="Malas T.B."/>
            <person name="Moussa E."/>
            <person name="Nair M."/>
            <person name="Reid A.J."/>
            <person name="Sanders M."/>
            <person name="Sharma J."/>
            <person name="Tracey A."/>
            <person name="Quail M.A."/>
            <person name="Weir W."/>
            <person name="Wastling J.M."/>
            <person name="Hall N."/>
            <person name="Willadsen P."/>
            <person name="Lingelbach K."/>
            <person name="Shiels B."/>
            <person name="Tait A."/>
            <person name="Berriman M."/>
            <person name="Allred D.R."/>
            <person name="Pain A."/>
        </authorList>
    </citation>
    <scope>NUCLEOTIDE SEQUENCE</scope>
    <source>
        <strain evidence="13">1802A</strain>
    </source>
</reference>
<evidence type="ECO:0000256" key="5">
    <source>
        <dbReference type="ARBA" id="ARBA00022884"/>
    </source>
</evidence>
<dbReference type="InterPro" id="IPR011545">
    <property type="entry name" value="DEAD/DEAH_box_helicase_dom"/>
</dbReference>
<dbReference type="InterPro" id="IPR027417">
    <property type="entry name" value="P-loop_NTPase"/>
</dbReference>
<dbReference type="InterPro" id="IPR044742">
    <property type="entry name" value="DEAD/DEAH_RhlB"/>
</dbReference>
<evidence type="ECO:0000256" key="8">
    <source>
        <dbReference type="RuleBase" id="RU365068"/>
    </source>
</evidence>
<feature type="domain" description="Helicase C-terminal" evidence="11">
    <location>
        <begin position="254"/>
        <end position="413"/>
    </location>
</feature>
<dbReference type="Pfam" id="PF00270">
    <property type="entry name" value="DEAD"/>
    <property type="match status" value="1"/>
</dbReference>